<accession>A0A1I3DBJ5</accession>
<evidence type="ECO:0000313" key="2">
    <source>
        <dbReference type="EMBL" id="SFH84016.1"/>
    </source>
</evidence>
<dbReference type="AlphaFoldDB" id="A0A1I3DBJ5"/>
<dbReference type="SUPFAM" id="SSF51735">
    <property type="entry name" value="NAD(P)-binding Rossmann-fold domains"/>
    <property type="match status" value="1"/>
</dbReference>
<dbReference type="PANTHER" id="PTHR11011:SF45">
    <property type="entry name" value="FATTY ACYL-COA REDUCTASE CG8306-RELATED"/>
    <property type="match status" value="1"/>
</dbReference>
<evidence type="ECO:0000313" key="3">
    <source>
        <dbReference type="Proteomes" id="UP000199518"/>
    </source>
</evidence>
<dbReference type="STRING" id="1576369.SAMN05421753_103166"/>
<name>A0A1I3DBJ5_9PLAN</name>
<dbReference type="GO" id="GO:0035336">
    <property type="term" value="P:long-chain fatty-acyl-CoA metabolic process"/>
    <property type="evidence" value="ECO:0007669"/>
    <property type="project" value="TreeGrafter"/>
</dbReference>
<dbReference type="Pfam" id="PF07993">
    <property type="entry name" value="NAD_binding_4"/>
    <property type="match status" value="1"/>
</dbReference>
<dbReference type="SUPFAM" id="SSF55718">
    <property type="entry name" value="SCP-like"/>
    <property type="match status" value="1"/>
</dbReference>
<dbReference type="Proteomes" id="UP000199518">
    <property type="component" value="Unassembled WGS sequence"/>
</dbReference>
<dbReference type="InterPro" id="IPR013120">
    <property type="entry name" value="FAR_NAD-bd"/>
</dbReference>
<dbReference type="EMBL" id="FOQD01000003">
    <property type="protein sequence ID" value="SFH84016.1"/>
    <property type="molecule type" value="Genomic_DNA"/>
</dbReference>
<protein>
    <submittedName>
        <fullName evidence="2">Thioester reductase domain-containing protein</fullName>
    </submittedName>
</protein>
<feature type="domain" description="Thioester reductase (TE)" evidence="1">
    <location>
        <begin position="26"/>
        <end position="272"/>
    </location>
</feature>
<dbReference type="PANTHER" id="PTHR11011">
    <property type="entry name" value="MALE STERILITY PROTEIN 2-RELATED"/>
    <property type="match status" value="1"/>
</dbReference>
<keyword evidence="3" id="KW-1185">Reference proteome</keyword>
<proteinExistence type="predicted"/>
<sequence length="532" mass="58818">MNKHTPLSTTVLSTTVRMGPERYTLLTGSTGLLGQFLLADLLRCRIPVAVLVRGDRTQTAAQRLERQIDRFEKQSSRRLTRPVLLQGDLTQSGLGLNPADRQWLAHHCGTVIHSAASLSFKPAAQHPDNEPFRTNVDGTRELLNLCVDSGIREFHDISSSYVCGLRSGRILETDGQHGQKFANDYEQSKLAAEKLVHDAGFDSVTVYRPSIVIDPTPGSLQLGDRTIYYAFSVFQLVTQRFGFLDPDMIFQSLGLSGQERKNIVPAGWVARTIVEIFRRPELHRSTYHLTNPEGTRVTKLMTAFSDVLQPKRTEADYKPTPSAGWGELSSIIEQFVDTFTPYFRDDPTFDQSNLLRALEVCGVPNCPKTDSETLNTLAKQQVSARQPAAKTSTVEKAVPWRQYVDAVVARDDDASEATQESTARFHLTLTGAGGGEWTLTSDEDRAATSVIARGHVGAAALHLYLTSTCWEQLLSGSLDLDEALQSGQLLVELQADQEPSHEIGQLLNTLRDQMTSAGIEFIDRQEVAAYGN</sequence>
<dbReference type="Gene3D" id="3.40.50.720">
    <property type="entry name" value="NAD(P)-binding Rossmann-like Domain"/>
    <property type="match status" value="1"/>
</dbReference>
<dbReference type="InterPro" id="IPR036527">
    <property type="entry name" value="SCP2_sterol-bd_dom_sf"/>
</dbReference>
<dbReference type="GO" id="GO:0080019">
    <property type="term" value="F:alcohol-forming very long-chain fatty acyl-CoA reductase activity"/>
    <property type="evidence" value="ECO:0007669"/>
    <property type="project" value="InterPro"/>
</dbReference>
<dbReference type="InterPro" id="IPR026055">
    <property type="entry name" value="FAR"/>
</dbReference>
<reference evidence="3" key="1">
    <citation type="submission" date="2016-10" db="EMBL/GenBank/DDBJ databases">
        <authorList>
            <person name="Varghese N."/>
            <person name="Submissions S."/>
        </authorList>
    </citation>
    <scope>NUCLEOTIDE SEQUENCE [LARGE SCALE GENOMIC DNA]</scope>
    <source>
        <strain evidence="3">DSM 26348</strain>
    </source>
</reference>
<evidence type="ECO:0000259" key="1">
    <source>
        <dbReference type="Pfam" id="PF07993"/>
    </source>
</evidence>
<organism evidence="2 3">
    <name type="scientific">Planctomicrobium piriforme</name>
    <dbReference type="NCBI Taxonomy" id="1576369"/>
    <lineage>
        <taxon>Bacteria</taxon>
        <taxon>Pseudomonadati</taxon>
        <taxon>Planctomycetota</taxon>
        <taxon>Planctomycetia</taxon>
        <taxon>Planctomycetales</taxon>
        <taxon>Planctomycetaceae</taxon>
        <taxon>Planctomicrobium</taxon>
    </lineage>
</organism>
<dbReference type="OrthoDB" id="9807212at2"/>
<dbReference type="InterPro" id="IPR036291">
    <property type="entry name" value="NAD(P)-bd_dom_sf"/>
</dbReference>
<gene>
    <name evidence="2" type="ORF">SAMN05421753_103166</name>
</gene>